<dbReference type="RefSeq" id="WP_073486274.1">
    <property type="nucleotide sequence ID" value="NZ_FQVN01000007.1"/>
</dbReference>
<evidence type="ECO:0000256" key="1">
    <source>
        <dbReference type="SAM" id="SignalP"/>
    </source>
</evidence>
<sequence length="120" mass="12624">MRVWHAVPVIVALLMTAAAPAGATASVDRCSGARYCMFSGPSFTGTRVFVGGREAEDIGVRTCYTVAAKGIEVARSIGVGEFDYIMLDVYADSACQELVGTPNDDIPDTVVGSYRLTVAP</sequence>
<name>A0A1M5HZD2_STRHI</name>
<dbReference type="AlphaFoldDB" id="A0A1M5HZD2"/>
<dbReference type="Proteomes" id="UP000184501">
    <property type="component" value="Unassembled WGS sequence"/>
</dbReference>
<feature type="signal peptide" evidence="1">
    <location>
        <begin position="1"/>
        <end position="23"/>
    </location>
</feature>
<reference evidence="2 3" key="1">
    <citation type="submission" date="2016-11" db="EMBL/GenBank/DDBJ databases">
        <authorList>
            <person name="Jaros S."/>
            <person name="Januszkiewicz K."/>
            <person name="Wedrychowicz H."/>
        </authorList>
    </citation>
    <scope>NUCLEOTIDE SEQUENCE [LARGE SCALE GENOMIC DNA]</scope>
    <source>
        <strain evidence="2 3">DSM 44523</strain>
    </source>
</reference>
<evidence type="ECO:0000313" key="3">
    <source>
        <dbReference type="Proteomes" id="UP000184501"/>
    </source>
</evidence>
<keyword evidence="1" id="KW-0732">Signal</keyword>
<dbReference type="STRING" id="2017.SAMN05444320_10722"/>
<evidence type="ECO:0000313" key="2">
    <source>
        <dbReference type="EMBL" id="SHG21232.1"/>
    </source>
</evidence>
<dbReference type="EMBL" id="FQVN01000007">
    <property type="protein sequence ID" value="SHG21232.1"/>
    <property type="molecule type" value="Genomic_DNA"/>
</dbReference>
<protein>
    <recommendedName>
        <fullName evidence="4">Peptidase inhibitor family I36</fullName>
    </recommendedName>
</protein>
<keyword evidence="3" id="KW-1185">Reference proteome</keyword>
<proteinExistence type="predicted"/>
<gene>
    <name evidence="2" type="ORF">SAMN05444320_10722</name>
</gene>
<accession>A0A1M5HZD2</accession>
<evidence type="ECO:0008006" key="4">
    <source>
        <dbReference type="Google" id="ProtNLM"/>
    </source>
</evidence>
<organism evidence="2 3">
    <name type="scientific">Streptoalloteichus hindustanus</name>
    <dbReference type="NCBI Taxonomy" id="2017"/>
    <lineage>
        <taxon>Bacteria</taxon>
        <taxon>Bacillati</taxon>
        <taxon>Actinomycetota</taxon>
        <taxon>Actinomycetes</taxon>
        <taxon>Pseudonocardiales</taxon>
        <taxon>Pseudonocardiaceae</taxon>
        <taxon>Streptoalloteichus</taxon>
    </lineage>
</organism>
<dbReference type="OrthoDB" id="3696809at2"/>
<feature type="chain" id="PRO_5013336470" description="Peptidase inhibitor family I36" evidence="1">
    <location>
        <begin position="24"/>
        <end position="120"/>
    </location>
</feature>